<comment type="catalytic activity">
    <reaction evidence="21">
        <text>7,8-dihydropteroate + L-glutamate + ATP = 7,8-dihydrofolate + ADP + phosphate + H(+)</text>
        <dbReference type="Rhea" id="RHEA:23584"/>
        <dbReference type="ChEBI" id="CHEBI:15378"/>
        <dbReference type="ChEBI" id="CHEBI:17839"/>
        <dbReference type="ChEBI" id="CHEBI:29985"/>
        <dbReference type="ChEBI" id="CHEBI:30616"/>
        <dbReference type="ChEBI" id="CHEBI:43474"/>
        <dbReference type="ChEBI" id="CHEBI:57451"/>
        <dbReference type="ChEBI" id="CHEBI:456216"/>
        <dbReference type="EC" id="6.3.2.12"/>
    </reaction>
</comment>
<dbReference type="GO" id="GO:0046656">
    <property type="term" value="P:folic acid biosynthetic process"/>
    <property type="evidence" value="ECO:0007669"/>
    <property type="project" value="UniProtKB-KW"/>
</dbReference>
<dbReference type="GO" id="GO:0008841">
    <property type="term" value="F:dihydrofolate synthase activity"/>
    <property type="evidence" value="ECO:0007669"/>
    <property type="project" value="UniProtKB-EC"/>
</dbReference>
<keyword evidence="10" id="KW-0479">Metal-binding</keyword>
<keyword evidence="11" id="KW-0547">Nucleotide-binding</keyword>
<evidence type="ECO:0000256" key="8">
    <source>
        <dbReference type="ARBA" id="ARBA00019357"/>
    </source>
</evidence>
<dbReference type="InterPro" id="IPR013221">
    <property type="entry name" value="Mur_ligase_cen"/>
</dbReference>
<evidence type="ECO:0000256" key="18">
    <source>
        <dbReference type="ARBA" id="ARBA00047493"/>
    </source>
</evidence>
<comment type="catalytic activity">
    <reaction evidence="19">
        <text>10-formyltetrahydrofolyl-(gamma-L-Glu)(n) + L-glutamate + ATP = 10-formyltetrahydrofolyl-(gamma-L-Glu)(n+1) + ADP + phosphate + H(+)</text>
        <dbReference type="Rhea" id="RHEA:51904"/>
        <dbReference type="Rhea" id="RHEA-COMP:13088"/>
        <dbReference type="Rhea" id="RHEA-COMP:14300"/>
        <dbReference type="ChEBI" id="CHEBI:15378"/>
        <dbReference type="ChEBI" id="CHEBI:29985"/>
        <dbReference type="ChEBI" id="CHEBI:30616"/>
        <dbReference type="ChEBI" id="CHEBI:43474"/>
        <dbReference type="ChEBI" id="CHEBI:134413"/>
        <dbReference type="ChEBI" id="CHEBI:456216"/>
        <dbReference type="EC" id="6.3.2.17"/>
    </reaction>
</comment>
<dbReference type="Proteomes" id="UP000316598">
    <property type="component" value="Unassembled WGS sequence"/>
</dbReference>
<dbReference type="GO" id="GO:0005737">
    <property type="term" value="C:cytoplasm"/>
    <property type="evidence" value="ECO:0007669"/>
    <property type="project" value="TreeGrafter"/>
</dbReference>
<dbReference type="Pfam" id="PF08245">
    <property type="entry name" value="Mur_ligase_M"/>
    <property type="match status" value="1"/>
</dbReference>
<evidence type="ECO:0000256" key="3">
    <source>
        <dbReference type="ARBA" id="ARBA00004799"/>
    </source>
</evidence>
<evidence type="ECO:0000256" key="16">
    <source>
        <dbReference type="ARBA" id="ARBA00030592"/>
    </source>
</evidence>
<proteinExistence type="inferred from homology"/>
<keyword evidence="9 25" id="KW-0436">Ligase</keyword>
<evidence type="ECO:0000256" key="11">
    <source>
        <dbReference type="ARBA" id="ARBA00022741"/>
    </source>
</evidence>
<protein>
    <recommendedName>
        <fullName evidence="8">Dihydrofolate synthase/folylpolyglutamate synthase</fullName>
        <ecNumber evidence="6">6.3.2.12</ecNumber>
        <ecNumber evidence="7">6.3.2.17</ecNumber>
    </recommendedName>
    <alternativeName>
        <fullName evidence="17">Folylpoly-gamma-glutamate synthetase-dihydrofolate synthetase</fullName>
    </alternativeName>
    <alternativeName>
        <fullName evidence="15">Folylpolyglutamate synthetase</fullName>
    </alternativeName>
    <alternativeName>
        <fullName evidence="16">Tetrahydrofolylpolyglutamate synthase</fullName>
    </alternativeName>
</protein>
<evidence type="ECO:0000256" key="6">
    <source>
        <dbReference type="ARBA" id="ARBA00013023"/>
    </source>
</evidence>
<keyword evidence="13" id="KW-0460">Magnesium</keyword>
<keyword evidence="12" id="KW-0067">ATP-binding</keyword>
<evidence type="ECO:0000256" key="12">
    <source>
        <dbReference type="ARBA" id="ARBA00022840"/>
    </source>
</evidence>
<evidence type="ECO:0000256" key="4">
    <source>
        <dbReference type="ARBA" id="ARBA00005150"/>
    </source>
</evidence>
<dbReference type="AlphaFoldDB" id="A0A5C5WT94"/>
<evidence type="ECO:0000313" key="26">
    <source>
        <dbReference type="Proteomes" id="UP000316598"/>
    </source>
</evidence>
<feature type="domain" description="Mur ligase central" evidence="24">
    <location>
        <begin position="132"/>
        <end position="360"/>
    </location>
</feature>
<comment type="catalytic activity">
    <reaction evidence="20">
        <text>(6R)-5,10-methylenetetrahydrofolyl-(gamma-L-Glu)(n) + L-glutamate + ATP = (6R)-5,10-methylenetetrahydrofolyl-(gamma-L-Glu)(n+1) + ADP + phosphate + H(+)</text>
        <dbReference type="Rhea" id="RHEA:51912"/>
        <dbReference type="Rhea" id="RHEA-COMP:13257"/>
        <dbReference type="Rhea" id="RHEA-COMP:13258"/>
        <dbReference type="ChEBI" id="CHEBI:15378"/>
        <dbReference type="ChEBI" id="CHEBI:29985"/>
        <dbReference type="ChEBI" id="CHEBI:30616"/>
        <dbReference type="ChEBI" id="CHEBI:43474"/>
        <dbReference type="ChEBI" id="CHEBI:136572"/>
        <dbReference type="ChEBI" id="CHEBI:456216"/>
        <dbReference type="EC" id="6.3.2.17"/>
    </reaction>
</comment>
<evidence type="ECO:0000259" key="24">
    <source>
        <dbReference type="Pfam" id="PF08245"/>
    </source>
</evidence>
<dbReference type="InterPro" id="IPR036565">
    <property type="entry name" value="Mur-like_cat_sf"/>
</dbReference>
<evidence type="ECO:0000256" key="13">
    <source>
        <dbReference type="ARBA" id="ARBA00022842"/>
    </source>
</evidence>
<dbReference type="GO" id="GO:0004326">
    <property type="term" value="F:tetrahydrofolylpolyglutamate synthase activity"/>
    <property type="evidence" value="ECO:0007669"/>
    <property type="project" value="UniProtKB-EC"/>
</dbReference>
<dbReference type="EC" id="6.3.2.17" evidence="7"/>
<evidence type="ECO:0000259" key="23">
    <source>
        <dbReference type="Pfam" id="PF02875"/>
    </source>
</evidence>
<dbReference type="InterPro" id="IPR004101">
    <property type="entry name" value="Mur_ligase_C"/>
</dbReference>
<dbReference type="InterPro" id="IPR001645">
    <property type="entry name" value="Folylpolyglutamate_synth"/>
</dbReference>
<dbReference type="GO" id="GO:0005524">
    <property type="term" value="F:ATP binding"/>
    <property type="evidence" value="ECO:0007669"/>
    <property type="project" value="UniProtKB-KW"/>
</dbReference>
<feature type="compositionally biased region" description="Basic and acidic residues" evidence="22">
    <location>
        <begin position="37"/>
        <end position="48"/>
    </location>
</feature>
<comment type="cofactor">
    <cofactor evidence="1">
        <name>Mg(2+)</name>
        <dbReference type="ChEBI" id="CHEBI:18420"/>
    </cofactor>
</comment>
<dbReference type="GO" id="GO:0046872">
    <property type="term" value="F:metal ion binding"/>
    <property type="evidence" value="ECO:0007669"/>
    <property type="project" value="UniProtKB-KW"/>
</dbReference>
<feature type="compositionally biased region" description="Basic and acidic residues" evidence="22">
    <location>
        <begin position="10"/>
        <end position="28"/>
    </location>
</feature>
<dbReference type="Pfam" id="PF02875">
    <property type="entry name" value="Mur_ligase_C"/>
    <property type="match status" value="1"/>
</dbReference>
<dbReference type="Gene3D" id="3.40.1190.10">
    <property type="entry name" value="Mur-like, catalytic domain"/>
    <property type="match status" value="1"/>
</dbReference>
<feature type="domain" description="Mur ligase C-terminal" evidence="23">
    <location>
        <begin position="388"/>
        <end position="512"/>
    </location>
</feature>
<accession>A0A5C5WT94</accession>
<dbReference type="FunFam" id="3.40.1190.10:FF:000011">
    <property type="entry name" value="Folylpolyglutamate synthase/dihydrofolate synthase"/>
    <property type="match status" value="1"/>
</dbReference>
<comment type="pathway">
    <text evidence="3">Cofactor biosynthesis; tetrahydrofolate biosynthesis; 7,8-dihydrofolate from 2-amino-4-hydroxy-6-hydroxymethyl-7,8-dihydropteridine diphosphate and 4-aminobenzoate: step 2/2.</text>
</comment>
<gene>
    <name evidence="25" type="ORF">Pla22_13900</name>
</gene>
<dbReference type="PANTHER" id="PTHR11136">
    <property type="entry name" value="FOLYLPOLYGLUTAMATE SYNTHASE-RELATED"/>
    <property type="match status" value="1"/>
</dbReference>
<dbReference type="EC" id="6.3.2.12" evidence="6"/>
<evidence type="ECO:0000256" key="5">
    <source>
        <dbReference type="ARBA" id="ARBA00008276"/>
    </source>
</evidence>
<evidence type="ECO:0000256" key="19">
    <source>
        <dbReference type="ARBA" id="ARBA00047808"/>
    </source>
</evidence>
<comment type="catalytic activity">
    <reaction evidence="18">
        <text>(6S)-5,6,7,8-tetrahydrofolyl-(gamma-L-Glu)(n) + L-glutamate + ATP = (6S)-5,6,7,8-tetrahydrofolyl-(gamma-L-Glu)(n+1) + ADP + phosphate + H(+)</text>
        <dbReference type="Rhea" id="RHEA:10580"/>
        <dbReference type="Rhea" id="RHEA-COMP:14738"/>
        <dbReference type="Rhea" id="RHEA-COMP:14740"/>
        <dbReference type="ChEBI" id="CHEBI:15378"/>
        <dbReference type="ChEBI" id="CHEBI:29985"/>
        <dbReference type="ChEBI" id="CHEBI:30616"/>
        <dbReference type="ChEBI" id="CHEBI:43474"/>
        <dbReference type="ChEBI" id="CHEBI:141005"/>
        <dbReference type="ChEBI" id="CHEBI:456216"/>
        <dbReference type="EC" id="6.3.2.17"/>
    </reaction>
</comment>
<evidence type="ECO:0000256" key="21">
    <source>
        <dbReference type="ARBA" id="ARBA00049161"/>
    </source>
</evidence>
<comment type="pathway">
    <text evidence="4">Cofactor biosynthesis; tetrahydrofolylpolyglutamate biosynthesis.</text>
</comment>
<dbReference type="OrthoDB" id="9809356at2"/>
<evidence type="ECO:0000313" key="25">
    <source>
        <dbReference type="EMBL" id="TWT53758.1"/>
    </source>
</evidence>
<reference evidence="25 26" key="1">
    <citation type="submission" date="2019-02" db="EMBL/GenBank/DDBJ databases">
        <title>Deep-cultivation of Planctomycetes and their phenomic and genomic characterization uncovers novel biology.</title>
        <authorList>
            <person name="Wiegand S."/>
            <person name="Jogler M."/>
            <person name="Boedeker C."/>
            <person name="Pinto D."/>
            <person name="Vollmers J."/>
            <person name="Rivas-Marin E."/>
            <person name="Kohn T."/>
            <person name="Peeters S.H."/>
            <person name="Heuer A."/>
            <person name="Rast P."/>
            <person name="Oberbeckmann S."/>
            <person name="Bunk B."/>
            <person name="Jeske O."/>
            <person name="Meyerdierks A."/>
            <person name="Storesund J.E."/>
            <person name="Kallscheuer N."/>
            <person name="Luecker S."/>
            <person name="Lage O.M."/>
            <person name="Pohl T."/>
            <person name="Merkel B.J."/>
            <person name="Hornburger P."/>
            <person name="Mueller R.-W."/>
            <person name="Bruemmer F."/>
            <person name="Labrenz M."/>
            <person name="Spormann A.M."/>
            <person name="Op Den Camp H."/>
            <person name="Overmann J."/>
            <person name="Amann R."/>
            <person name="Jetten M.S.M."/>
            <person name="Mascher T."/>
            <person name="Medema M.H."/>
            <person name="Devos D.P."/>
            <person name="Kaster A.-K."/>
            <person name="Ovreas L."/>
            <person name="Rohde M."/>
            <person name="Galperin M.Y."/>
            <person name="Jogler C."/>
        </authorList>
    </citation>
    <scope>NUCLEOTIDE SEQUENCE [LARGE SCALE GENOMIC DNA]</scope>
    <source>
        <strain evidence="25 26">Pla22</strain>
    </source>
</reference>
<dbReference type="Gene3D" id="3.90.190.20">
    <property type="entry name" value="Mur ligase, C-terminal domain"/>
    <property type="match status" value="1"/>
</dbReference>
<dbReference type="EMBL" id="SJPI01000001">
    <property type="protein sequence ID" value="TWT53758.1"/>
    <property type="molecule type" value="Genomic_DNA"/>
</dbReference>
<dbReference type="PANTHER" id="PTHR11136:SF0">
    <property type="entry name" value="DIHYDROFOLATE SYNTHETASE-RELATED"/>
    <property type="match status" value="1"/>
</dbReference>
<keyword evidence="26" id="KW-1185">Reference proteome</keyword>
<evidence type="ECO:0000256" key="10">
    <source>
        <dbReference type="ARBA" id="ARBA00022723"/>
    </source>
</evidence>
<organism evidence="25 26">
    <name type="scientific">Rubripirellula amarantea</name>
    <dbReference type="NCBI Taxonomy" id="2527999"/>
    <lineage>
        <taxon>Bacteria</taxon>
        <taxon>Pseudomonadati</taxon>
        <taxon>Planctomycetota</taxon>
        <taxon>Planctomycetia</taxon>
        <taxon>Pirellulales</taxon>
        <taxon>Pirellulaceae</taxon>
        <taxon>Rubripirellula</taxon>
    </lineage>
</organism>
<comment type="similarity">
    <text evidence="5">Belongs to the folylpolyglutamate synthase family.</text>
</comment>
<dbReference type="NCBIfam" id="TIGR01499">
    <property type="entry name" value="folC"/>
    <property type="match status" value="1"/>
</dbReference>
<evidence type="ECO:0000256" key="20">
    <source>
        <dbReference type="ARBA" id="ARBA00049035"/>
    </source>
</evidence>
<evidence type="ECO:0000256" key="7">
    <source>
        <dbReference type="ARBA" id="ARBA00013025"/>
    </source>
</evidence>
<feature type="region of interest" description="Disordered" evidence="22">
    <location>
        <begin position="1"/>
        <end position="48"/>
    </location>
</feature>
<evidence type="ECO:0000256" key="14">
    <source>
        <dbReference type="ARBA" id="ARBA00022909"/>
    </source>
</evidence>
<evidence type="ECO:0000256" key="1">
    <source>
        <dbReference type="ARBA" id="ARBA00001946"/>
    </source>
</evidence>
<comment type="function">
    <text evidence="2">Functions in two distinct reactions of the de novo folate biosynthetic pathway. Catalyzes the addition of a glutamate residue to dihydropteroate (7,8-dihydropteroate or H2Pte) to form dihydrofolate (7,8-dihydrofolate monoglutamate or H2Pte-Glu). Also catalyzes successive additions of L-glutamate to tetrahydrofolate or 10-formyltetrahydrofolate or 5,10-methylenetetrahydrofolate, leading to folylpolyglutamate derivatives.</text>
</comment>
<evidence type="ECO:0000256" key="2">
    <source>
        <dbReference type="ARBA" id="ARBA00002714"/>
    </source>
</evidence>
<evidence type="ECO:0000256" key="17">
    <source>
        <dbReference type="ARBA" id="ARBA00032510"/>
    </source>
</evidence>
<dbReference type="SUPFAM" id="SSF53623">
    <property type="entry name" value="MurD-like peptide ligases, catalytic domain"/>
    <property type="match status" value="1"/>
</dbReference>
<name>A0A5C5WT94_9BACT</name>
<evidence type="ECO:0000256" key="22">
    <source>
        <dbReference type="SAM" id="MobiDB-lite"/>
    </source>
</evidence>
<evidence type="ECO:0000256" key="9">
    <source>
        <dbReference type="ARBA" id="ARBA00022598"/>
    </source>
</evidence>
<evidence type="ECO:0000256" key="15">
    <source>
        <dbReference type="ARBA" id="ARBA00030048"/>
    </source>
</evidence>
<comment type="caution">
    <text evidence="25">The sequence shown here is derived from an EMBL/GenBank/DDBJ whole genome shotgun (WGS) entry which is preliminary data.</text>
</comment>
<sequence>MTQPPLPSDARPDPHLNRSGSDLRKNSETAEPLNELVSRDSAKPEEVDEDRYQRALQFLYDRINYEKLVDGASRFPFRLKRIADLIDRLGLSHFLDPTCVTSVSGAIGSAVPVTPPGRVTERVIDSIPLIHIAGTKGKGSTATMVSAALTAAGIRTGTYTSPHLHSLEERFRVDGKPCSARELIELVECVREAAEQMANESVGSPTFFELTTAISLLHFHRSDCQVVVIEVGLGGRLDCTNVCRPTVSVITSIGLDHQHVLGDTKEAIAAEKAGIIKDGVPVISGVTESGPAEVIERISREHSAPLYQLGRDFAVTDERCDDWGSIVNFDGRDCFEDLNQAQLSLEGTHQARNASLAIAVLQTFQRQTSIEVPQDAIRTAMMRLRCDGRLDRYRLPREVTVIVDAAHNEDSVTALCQAVQRRQYKKPIAFVFGTSVDKSAEPMLRLIGDLANSITLTQFSGNPRFCPVESLQKRMPDGYSGELFIQPDAMQACRTALDKVPDAGTLIVCGSFFLAAEVRGYFESLQISPKR</sequence>
<keyword evidence="14" id="KW-0289">Folate biosynthesis</keyword>
<dbReference type="InterPro" id="IPR036615">
    <property type="entry name" value="Mur_ligase_C_dom_sf"/>
</dbReference>
<dbReference type="SUPFAM" id="SSF53244">
    <property type="entry name" value="MurD-like peptide ligases, peptide-binding domain"/>
    <property type="match status" value="1"/>
</dbReference>